<keyword evidence="4" id="KW-1185">Reference proteome</keyword>
<name>A0A014PV91_9GAMM</name>
<gene>
    <name evidence="3" type="ORF">BG55_13520</name>
</gene>
<sequence>MKKYFCVLMLILAVGGCSSSSGVNFDDAKLAKIQYGSTTRQQLISLFGQPTSETPYPENHTLMMWSYSKANAMSTTVGKTLTVQLDNGKVKSYTLSKT</sequence>
<dbReference type="AlphaFoldDB" id="A0A014PV91"/>
<evidence type="ECO:0000256" key="2">
    <source>
        <dbReference type="SAM" id="SignalP"/>
    </source>
</evidence>
<protein>
    <recommendedName>
        <fullName evidence="5">Lipoprotein SmpA/OmlA domain-containing protein</fullName>
    </recommendedName>
</protein>
<dbReference type="Proteomes" id="UP000019918">
    <property type="component" value="Unassembled WGS sequence"/>
</dbReference>
<dbReference type="OrthoDB" id="6546839at2"/>
<dbReference type="RefSeq" id="WP_034938215.1">
    <property type="nucleotide sequence ID" value="NZ_JFHN01000053.1"/>
</dbReference>
<evidence type="ECO:0000256" key="1">
    <source>
        <dbReference type="ARBA" id="ARBA00022729"/>
    </source>
</evidence>
<comment type="caution">
    <text evidence="3">The sequence shown here is derived from an EMBL/GenBank/DDBJ whole genome shotgun (WGS) entry which is preliminary data.</text>
</comment>
<evidence type="ECO:0000313" key="3">
    <source>
        <dbReference type="EMBL" id="EXU74767.1"/>
    </source>
</evidence>
<evidence type="ECO:0008006" key="5">
    <source>
        <dbReference type="Google" id="ProtNLM"/>
    </source>
</evidence>
<proteinExistence type="predicted"/>
<dbReference type="InterPro" id="IPR037873">
    <property type="entry name" value="BamE-like"/>
</dbReference>
<dbReference type="Gene3D" id="3.30.1450.10">
    <property type="match status" value="1"/>
</dbReference>
<feature type="signal peptide" evidence="2">
    <location>
        <begin position="1"/>
        <end position="25"/>
    </location>
</feature>
<organism evidence="3 4">
    <name type="scientific">Erwinia mallotivora</name>
    <dbReference type="NCBI Taxonomy" id="69222"/>
    <lineage>
        <taxon>Bacteria</taxon>
        <taxon>Pseudomonadati</taxon>
        <taxon>Pseudomonadota</taxon>
        <taxon>Gammaproteobacteria</taxon>
        <taxon>Enterobacterales</taxon>
        <taxon>Erwiniaceae</taxon>
        <taxon>Erwinia</taxon>
    </lineage>
</organism>
<accession>A0A014PV91</accession>
<reference evidence="3 4" key="1">
    <citation type="submission" date="2014-02" db="EMBL/GenBank/DDBJ databases">
        <title>Draft genome of Erwinia mallotivora strain BT-MARDI, a papaya dieback pathogen.</title>
        <authorList>
            <person name="Redzuan R."/>
            <person name="Abu Bakar N."/>
            <person name="Badrun R."/>
            <person name="Mohd Raih M.F."/>
            <person name="Rozano L."/>
            <person name="Mat Amin N."/>
        </authorList>
    </citation>
    <scope>NUCLEOTIDE SEQUENCE [LARGE SCALE GENOMIC DNA]</scope>
    <source>
        <strain evidence="3 4">BT-MARDI</strain>
    </source>
</reference>
<keyword evidence="1 2" id="KW-0732">Signal</keyword>
<dbReference type="PATRIC" id="fig|69222.5.peg.2775"/>
<feature type="chain" id="PRO_5001473172" description="Lipoprotein SmpA/OmlA domain-containing protein" evidence="2">
    <location>
        <begin position="26"/>
        <end position="98"/>
    </location>
</feature>
<dbReference type="EMBL" id="JFHN01000053">
    <property type="protein sequence ID" value="EXU74767.1"/>
    <property type="molecule type" value="Genomic_DNA"/>
</dbReference>
<dbReference type="PROSITE" id="PS51257">
    <property type="entry name" value="PROKAR_LIPOPROTEIN"/>
    <property type="match status" value="1"/>
</dbReference>
<evidence type="ECO:0000313" key="4">
    <source>
        <dbReference type="Proteomes" id="UP000019918"/>
    </source>
</evidence>